<comment type="caution">
    <text evidence="3">The sequence shown here is derived from an EMBL/GenBank/DDBJ whole genome shotgun (WGS) entry which is preliminary data.</text>
</comment>
<dbReference type="PANTHER" id="PTHR39335">
    <property type="entry name" value="BLL4220 PROTEIN"/>
    <property type="match status" value="1"/>
</dbReference>
<dbReference type="PANTHER" id="PTHR39335:SF1">
    <property type="entry name" value="BLL4220 PROTEIN"/>
    <property type="match status" value="1"/>
</dbReference>
<proteinExistence type="predicted"/>
<dbReference type="PROSITE" id="PS51257">
    <property type="entry name" value="PROKAR_LIPOPROTEIN"/>
    <property type="match status" value="1"/>
</dbReference>
<name>A0ABW1G9E9_9ACTN</name>
<dbReference type="Pfam" id="PF03640">
    <property type="entry name" value="Lipoprotein_15"/>
    <property type="match status" value="2"/>
</dbReference>
<dbReference type="RefSeq" id="WP_380589776.1">
    <property type="nucleotide sequence ID" value="NZ_JBHSQJ010000150.1"/>
</dbReference>
<feature type="chain" id="PRO_5046950535" description="Lipoprotein" evidence="2">
    <location>
        <begin position="21"/>
        <end position="188"/>
    </location>
</feature>
<dbReference type="EMBL" id="JBHSQJ010000150">
    <property type="protein sequence ID" value="MFC5911214.1"/>
    <property type="molecule type" value="Genomic_DNA"/>
</dbReference>
<evidence type="ECO:0008006" key="5">
    <source>
        <dbReference type="Google" id="ProtNLM"/>
    </source>
</evidence>
<evidence type="ECO:0000256" key="2">
    <source>
        <dbReference type="SAM" id="SignalP"/>
    </source>
</evidence>
<organism evidence="3 4">
    <name type="scientific">Streptacidiphilus monticola</name>
    <dbReference type="NCBI Taxonomy" id="2161674"/>
    <lineage>
        <taxon>Bacteria</taxon>
        <taxon>Bacillati</taxon>
        <taxon>Actinomycetota</taxon>
        <taxon>Actinomycetes</taxon>
        <taxon>Kitasatosporales</taxon>
        <taxon>Streptomycetaceae</taxon>
        <taxon>Streptacidiphilus</taxon>
    </lineage>
</organism>
<sequence>MKKSAFALAAAGAAAAGLLAAGCSSSSTNSVSGPQGGSSSTASGAATVQTQKSSLGTILTDSSGRTLYLFKADTGMQSTCNGSCAIAWPPLLTNGTPKSGSGVDGAQLATTHRSDGKTQVTYHGHPLYYFAEDTKAGDTHGQNVNAFGAEWYVLGSDGSAITTPQSGGGATSPSTGSSSGSGGYGSGY</sequence>
<gene>
    <name evidence="3" type="ORF">ACFP3V_28910</name>
</gene>
<keyword evidence="2" id="KW-0732">Signal</keyword>
<keyword evidence="4" id="KW-1185">Reference proteome</keyword>
<protein>
    <recommendedName>
        <fullName evidence="5">Lipoprotein</fullName>
    </recommendedName>
</protein>
<feature type="signal peptide" evidence="2">
    <location>
        <begin position="1"/>
        <end position="20"/>
    </location>
</feature>
<feature type="compositionally biased region" description="Gly residues" evidence="1">
    <location>
        <begin position="179"/>
        <end position="188"/>
    </location>
</feature>
<evidence type="ECO:0000256" key="1">
    <source>
        <dbReference type="SAM" id="MobiDB-lite"/>
    </source>
</evidence>
<feature type="region of interest" description="Disordered" evidence="1">
    <location>
        <begin position="162"/>
        <end position="188"/>
    </location>
</feature>
<dbReference type="Proteomes" id="UP001596174">
    <property type="component" value="Unassembled WGS sequence"/>
</dbReference>
<dbReference type="InterPro" id="IPR005297">
    <property type="entry name" value="Lipoprotein_repeat"/>
</dbReference>
<feature type="region of interest" description="Disordered" evidence="1">
    <location>
        <begin position="98"/>
        <end position="119"/>
    </location>
</feature>
<evidence type="ECO:0000313" key="4">
    <source>
        <dbReference type="Proteomes" id="UP001596174"/>
    </source>
</evidence>
<reference evidence="4" key="1">
    <citation type="journal article" date="2019" name="Int. J. Syst. Evol. Microbiol.">
        <title>The Global Catalogue of Microorganisms (GCM) 10K type strain sequencing project: providing services to taxonomists for standard genome sequencing and annotation.</title>
        <authorList>
            <consortium name="The Broad Institute Genomics Platform"/>
            <consortium name="The Broad Institute Genome Sequencing Center for Infectious Disease"/>
            <person name="Wu L."/>
            <person name="Ma J."/>
        </authorList>
    </citation>
    <scope>NUCLEOTIDE SEQUENCE [LARGE SCALE GENOMIC DNA]</scope>
    <source>
        <strain evidence="4">JCM 4816</strain>
    </source>
</reference>
<evidence type="ECO:0000313" key="3">
    <source>
        <dbReference type="EMBL" id="MFC5911214.1"/>
    </source>
</evidence>
<accession>A0ABW1G9E9</accession>